<organism evidence="3 4">
    <name type="scientific">Salinarimonas ramus</name>
    <dbReference type="NCBI Taxonomy" id="690164"/>
    <lineage>
        <taxon>Bacteria</taxon>
        <taxon>Pseudomonadati</taxon>
        <taxon>Pseudomonadota</taxon>
        <taxon>Alphaproteobacteria</taxon>
        <taxon>Hyphomicrobiales</taxon>
        <taxon>Salinarimonadaceae</taxon>
        <taxon>Salinarimonas</taxon>
    </lineage>
</organism>
<evidence type="ECO:0000256" key="1">
    <source>
        <dbReference type="SAM" id="MobiDB-lite"/>
    </source>
</evidence>
<reference evidence="3 4" key="1">
    <citation type="journal article" date="2014" name="Int. J. Syst. Evol. Microbiol.">
        <title>Complete genome sequence of Corynebacterium casei LMG S-19264T (=DSM 44701T), isolated from a smear-ripened cheese.</title>
        <authorList>
            <consortium name="US DOE Joint Genome Institute (JGI-PGF)"/>
            <person name="Walter F."/>
            <person name="Albersmeier A."/>
            <person name="Kalinowski J."/>
            <person name="Ruckert C."/>
        </authorList>
    </citation>
    <scope>NUCLEOTIDE SEQUENCE [LARGE SCALE GENOMIC DNA]</scope>
    <source>
        <strain evidence="3 4">CGMCC 1.9161</strain>
    </source>
</reference>
<dbReference type="InterPro" id="IPR025161">
    <property type="entry name" value="IS402-like_dom"/>
</dbReference>
<feature type="region of interest" description="Disordered" evidence="1">
    <location>
        <begin position="118"/>
        <end position="139"/>
    </location>
</feature>
<name>A0A917QF15_9HYPH</name>
<comment type="caution">
    <text evidence="3">The sequence shown here is derived from an EMBL/GenBank/DDBJ whole genome shotgun (WGS) entry which is preliminary data.</text>
</comment>
<feature type="domain" description="Insertion element IS402-like" evidence="2">
    <location>
        <begin position="157"/>
        <end position="215"/>
    </location>
</feature>
<dbReference type="Proteomes" id="UP000600449">
    <property type="component" value="Unassembled WGS sequence"/>
</dbReference>
<evidence type="ECO:0000313" key="4">
    <source>
        <dbReference type="Proteomes" id="UP000600449"/>
    </source>
</evidence>
<dbReference type="EMBL" id="BMMF01000012">
    <property type="protein sequence ID" value="GGK47535.1"/>
    <property type="molecule type" value="Genomic_DNA"/>
</dbReference>
<gene>
    <name evidence="3" type="ORF">GCM10011322_38240</name>
</gene>
<dbReference type="AlphaFoldDB" id="A0A917QF15"/>
<evidence type="ECO:0000313" key="3">
    <source>
        <dbReference type="EMBL" id="GGK47535.1"/>
    </source>
</evidence>
<protein>
    <recommendedName>
        <fullName evidence="2">Insertion element IS402-like domain-containing protein</fullName>
    </recommendedName>
</protein>
<evidence type="ECO:0000259" key="2">
    <source>
        <dbReference type="Pfam" id="PF13340"/>
    </source>
</evidence>
<keyword evidence="4" id="KW-1185">Reference proteome</keyword>
<dbReference type="Pfam" id="PF13340">
    <property type="entry name" value="DUF4096"/>
    <property type="match status" value="1"/>
</dbReference>
<proteinExistence type="predicted"/>
<sequence>MQRTLTELDHEAIGRLTAAIDVLGRETDGMSLIGASVLLQVLSINTLGSPATIDGVASALGMTYSAVRKHIENLRGHDRHRGAWVETIEPVGDRRQIQLVASERAKKIAREMCVLLDPSTPDVRSPPRPRRPNGADEPRFLDACFRPETGPGPGDGVTDEEWAHLEPILRHYLHPGPKTDLRSVIDAYLYKITTNASWLALPKSFPPRSTVWSILNPRRAPFARYMVDRELQPLVERRWSALPPGYRPPERSRRRRL</sequence>
<accession>A0A917QF15</accession>